<dbReference type="Pfam" id="PF12900">
    <property type="entry name" value="Pyridox_ox_2"/>
    <property type="match status" value="1"/>
</dbReference>
<name>A0ABV9K9Q8_9PORP</name>
<protein>
    <submittedName>
        <fullName evidence="1">Pyridoxamine 5'-phosphate oxidase family protein</fullName>
    </submittedName>
</protein>
<dbReference type="InterPro" id="IPR012349">
    <property type="entry name" value="Split_barrel_FMN-bd"/>
</dbReference>
<dbReference type="PANTHER" id="PTHR34071">
    <property type="entry name" value="5-NITROIMIDAZOLE ANTIBIOTICS RESISTANCE PROTEIN, NIMA-FAMILY-RELATED PROTEIN-RELATED"/>
    <property type="match status" value="1"/>
</dbReference>
<dbReference type="InterPro" id="IPR024747">
    <property type="entry name" value="Pyridox_Oxase-rel"/>
</dbReference>
<dbReference type="Proteomes" id="UP001596020">
    <property type="component" value="Unassembled WGS sequence"/>
</dbReference>
<dbReference type="SUPFAM" id="SSF50475">
    <property type="entry name" value="FMN-binding split barrel"/>
    <property type="match status" value="1"/>
</dbReference>
<comment type="caution">
    <text evidence="1">The sequence shown here is derived from an EMBL/GenBank/DDBJ whole genome shotgun (WGS) entry which is preliminary data.</text>
</comment>
<accession>A0ABV9K9Q8</accession>
<keyword evidence="2" id="KW-1185">Reference proteome</keyword>
<proteinExistence type="predicted"/>
<dbReference type="EMBL" id="JBHSGO010000215">
    <property type="protein sequence ID" value="MFC4666782.1"/>
    <property type="molecule type" value="Genomic_DNA"/>
</dbReference>
<organism evidence="1 2">
    <name type="scientific">Falsiporphyromonas endometrii</name>
    <dbReference type="NCBI Taxonomy" id="1387297"/>
    <lineage>
        <taxon>Bacteria</taxon>
        <taxon>Pseudomonadati</taxon>
        <taxon>Bacteroidota</taxon>
        <taxon>Bacteroidia</taxon>
        <taxon>Bacteroidales</taxon>
        <taxon>Porphyromonadaceae</taxon>
        <taxon>Falsiporphyromonas</taxon>
    </lineage>
</organism>
<evidence type="ECO:0000313" key="2">
    <source>
        <dbReference type="Proteomes" id="UP001596020"/>
    </source>
</evidence>
<dbReference type="RefSeq" id="WP_380080183.1">
    <property type="nucleotide sequence ID" value="NZ_JBHSGO010000215.1"/>
</dbReference>
<evidence type="ECO:0000313" key="1">
    <source>
        <dbReference type="EMBL" id="MFC4666782.1"/>
    </source>
</evidence>
<dbReference type="PANTHER" id="PTHR34071:SF2">
    <property type="entry name" value="FLAVIN-NUCLEOTIDE-BINDING PROTEIN"/>
    <property type="match status" value="1"/>
</dbReference>
<sequence length="163" mass="18716">MELFNNSRVRRQDRLIGPEEAITLLQEGEYGVLSMQTPDAKGAYGIPINYVWDKDRSIYIHCAPVGEKLQAIDCNPNVSFTVVGKTKVKPNKFTTAYESIVIKCHAYRHLPKEEKLYALEIFMRKYCPNDIVTGRKMATKSFFRTEIVRLDIIEISGKAKRVK</sequence>
<reference evidence="2" key="1">
    <citation type="journal article" date="2019" name="Int. J. Syst. Evol. Microbiol.">
        <title>The Global Catalogue of Microorganisms (GCM) 10K type strain sequencing project: providing services to taxonomists for standard genome sequencing and annotation.</title>
        <authorList>
            <consortium name="The Broad Institute Genomics Platform"/>
            <consortium name="The Broad Institute Genome Sequencing Center for Infectious Disease"/>
            <person name="Wu L."/>
            <person name="Ma J."/>
        </authorList>
    </citation>
    <scope>NUCLEOTIDE SEQUENCE [LARGE SCALE GENOMIC DNA]</scope>
    <source>
        <strain evidence="2">CGMCC 4.7357</strain>
    </source>
</reference>
<gene>
    <name evidence="1" type="ORF">ACFO3G_09280</name>
</gene>
<dbReference type="Gene3D" id="2.30.110.10">
    <property type="entry name" value="Electron Transport, Fmn-binding Protein, Chain A"/>
    <property type="match status" value="1"/>
</dbReference>